<reference evidence="3" key="1">
    <citation type="submission" date="2025-08" db="UniProtKB">
        <authorList>
            <consortium name="RefSeq"/>
        </authorList>
    </citation>
    <scope>IDENTIFICATION</scope>
    <source>
        <tissue evidence="3">Whole sample</tissue>
    </source>
</reference>
<dbReference type="OrthoDB" id="6149508at2759"/>
<dbReference type="Proteomes" id="UP000694844">
    <property type="component" value="Chromosome 3"/>
</dbReference>
<keyword evidence="1" id="KW-0732">Signal</keyword>
<dbReference type="KEGG" id="cvn:111127036"/>
<proteinExistence type="predicted"/>
<sequence length="113" mass="11888">MIKEIVLVLAVFGCAYVSGQLNPMALMAMSGTGGAGGGGGNGVGSMMMRLLNNPYTLCKETEGVKAIPCRAGNICNLLSMKQYRLPNLMKCSPAGIGCCLKDYMSLQLAKMMN</sequence>
<evidence type="ECO:0000256" key="1">
    <source>
        <dbReference type="SAM" id="SignalP"/>
    </source>
</evidence>
<gene>
    <name evidence="3" type="primary">LOC111127036</name>
</gene>
<name>A0A8B8DHW5_CRAVI</name>
<dbReference type="GeneID" id="111127036"/>
<dbReference type="RefSeq" id="XP_022327727.1">
    <property type="nucleotide sequence ID" value="XM_022472019.1"/>
</dbReference>
<feature type="signal peptide" evidence="1">
    <location>
        <begin position="1"/>
        <end position="19"/>
    </location>
</feature>
<dbReference type="AlphaFoldDB" id="A0A8B8DHW5"/>
<evidence type="ECO:0000313" key="3">
    <source>
        <dbReference type="RefSeq" id="XP_022327727.1"/>
    </source>
</evidence>
<evidence type="ECO:0000313" key="2">
    <source>
        <dbReference type="Proteomes" id="UP000694844"/>
    </source>
</evidence>
<organism evidence="2 3">
    <name type="scientific">Crassostrea virginica</name>
    <name type="common">Eastern oyster</name>
    <dbReference type="NCBI Taxonomy" id="6565"/>
    <lineage>
        <taxon>Eukaryota</taxon>
        <taxon>Metazoa</taxon>
        <taxon>Spiralia</taxon>
        <taxon>Lophotrochozoa</taxon>
        <taxon>Mollusca</taxon>
        <taxon>Bivalvia</taxon>
        <taxon>Autobranchia</taxon>
        <taxon>Pteriomorphia</taxon>
        <taxon>Ostreida</taxon>
        <taxon>Ostreoidea</taxon>
        <taxon>Ostreidae</taxon>
        <taxon>Crassostrea</taxon>
    </lineage>
</organism>
<feature type="chain" id="PRO_5034972496" evidence="1">
    <location>
        <begin position="20"/>
        <end position="113"/>
    </location>
</feature>
<protein>
    <submittedName>
        <fullName evidence="3">Uncharacterized protein LOC111127036</fullName>
    </submittedName>
</protein>
<keyword evidence="2" id="KW-1185">Reference proteome</keyword>
<accession>A0A8B8DHW5</accession>